<dbReference type="EMBL" id="JACSPY010000006">
    <property type="protein sequence ID" value="MBD8020618.1"/>
    <property type="molecule type" value="Genomic_DNA"/>
</dbReference>
<dbReference type="SUPFAM" id="SSF100950">
    <property type="entry name" value="NagB/RpiA/CoA transferase-like"/>
    <property type="match status" value="1"/>
</dbReference>
<gene>
    <name evidence="2" type="ORF">H9634_07480</name>
</gene>
<organism evidence="2 3">
    <name type="scientific">Brevibacterium gallinarum</name>
    <dbReference type="NCBI Taxonomy" id="2762220"/>
    <lineage>
        <taxon>Bacteria</taxon>
        <taxon>Bacillati</taxon>
        <taxon>Actinomycetota</taxon>
        <taxon>Actinomycetes</taxon>
        <taxon>Micrococcales</taxon>
        <taxon>Brevibacteriaceae</taxon>
        <taxon>Brevibacterium</taxon>
    </lineage>
</organism>
<keyword evidence="3" id="KW-1185">Reference proteome</keyword>
<proteinExistence type="predicted"/>
<accession>A0ABR8WU77</accession>
<reference evidence="2 3" key="1">
    <citation type="submission" date="2020-08" db="EMBL/GenBank/DDBJ databases">
        <title>A Genomic Blueprint of the Chicken Gut Microbiome.</title>
        <authorList>
            <person name="Gilroy R."/>
            <person name="Ravi A."/>
            <person name="Getino M."/>
            <person name="Pursley I."/>
            <person name="Horton D.L."/>
            <person name="Alikhan N.-F."/>
            <person name="Baker D."/>
            <person name="Gharbi K."/>
            <person name="Hall N."/>
            <person name="Watson M."/>
            <person name="Adriaenssens E.M."/>
            <person name="Foster-Nyarko E."/>
            <person name="Jarju S."/>
            <person name="Secka A."/>
            <person name="Antonio M."/>
            <person name="Oren A."/>
            <person name="Chaudhuri R."/>
            <person name="La Ragione R.M."/>
            <person name="Hildebrand F."/>
            <person name="Pallen M.J."/>
        </authorList>
    </citation>
    <scope>NUCLEOTIDE SEQUENCE [LARGE SCALE GENOMIC DNA]</scope>
    <source>
        <strain evidence="2 3">Re57</strain>
    </source>
</reference>
<evidence type="ECO:0000313" key="3">
    <source>
        <dbReference type="Proteomes" id="UP000651517"/>
    </source>
</evidence>
<comment type="caution">
    <text evidence="2">The sequence shown here is derived from an EMBL/GenBank/DDBJ whole genome shotgun (WGS) entry which is preliminary data.</text>
</comment>
<evidence type="ECO:0000313" key="2">
    <source>
        <dbReference type="EMBL" id="MBD8020618.1"/>
    </source>
</evidence>
<evidence type="ECO:0000259" key="1">
    <source>
        <dbReference type="Pfam" id="PF02589"/>
    </source>
</evidence>
<name>A0ABR8WU77_9MICO</name>
<dbReference type="Gene3D" id="3.40.50.10420">
    <property type="entry name" value="NagB/RpiA/CoA transferase-like"/>
    <property type="match status" value="1"/>
</dbReference>
<dbReference type="Pfam" id="PF02589">
    <property type="entry name" value="LUD_dom"/>
    <property type="match status" value="1"/>
</dbReference>
<dbReference type="InterPro" id="IPR037171">
    <property type="entry name" value="NagB/RpiA_transferase-like"/>
</dbReference>
<protein>
    <submittedName>
        <fullName evidence="2">LUD domain-containing protein</fullName>
    </submittedName>
</protein>
<sequence>MASAVHASGIVTRALRWTVITAPARESICIVPADSIVEIVPEALARVDHARPVTMFSGPSATSDIELQRVEGVYGLRQVDIIILD</sequence>
<dbReference type="Proteomes" id="UP000651517">
    <property type="component" value="Unassembled WGS sequence"/>
</dbReference>
<feature type="domain" description="LUD" evidence="1">
    <location>
        <begin position="24"/>
        <end position="84"/>
    </location>
</feature>
<dbReference type="InterPro" id="IPR003741">
    <property type="entry name" value="LUD_dom"/>
</dbReference>
<dbReference type="InterPro" id="IPR024185">
    <property type="entry name" value="FTHF_cligase-like_sf"/>
</dbReference>